<dbReference type="EMBL" id="CAACVG010010156">
    <property type="protein sequence ID" value="VEN55141.1"/>
    <property type="molecule type" value="Genomic_DNA"/>
</dbReference>
<dbReference type="AlphaFoldDB" id="A0A653D6E7"/>
<feature type="chain" id="PRO_5024922714" evidence="1">
    <location>
        <begin position="21"/>
        <end position="71"/>
    </location>
</feature>
<sequence length="71" mass="7766">MVLVYFLVLAFCITLQEVQADGDESLFRTESIANPVDSPLPKYATGMYILTCPSTASLQTCIAIIPGWQIP</sequence>
<reference evidence="2 3" key="1">
    <citation type="submission" date="2019-01" db="EMBL/GenBank/DDBJ databases">
        <authorList>
            <person name="Sayadi A."/>
        </authorList>
    </citation>
    <scope>NUCLEOTIDE SEQUENCE [LARGE SCALE GENOMIC DNA]</scope>
</reference>
<feature type="signal peptide" evidence="1">
    <location>
        <begin position="1"/>
        <end position="20"/>
    </location>
</feature>
<evidence type="ECO:0000313" key="3">
    <source>
        <dbReference type="Proteomes" id="UP000410492"/>
    </source>
</evidence>
<dbReference type="Proteomes" id="UP000410492">
    <property type="component" value="Unassembled WGS sequence"/>
</dbReference>
<protein>
    <submittedName>
        <fullName evidence="2">Uncharacterized protein</fullName>
    </submittedName>
</protein>
<name>A0A653D6E7_CALMS</name>
<gene>
    <name evidence="2" type="ORF">CALMAC_LOCUS14406</name>
</gene>
<keyword evidence="1" id="KW-0732">Signal</keyword>
<evidence type="ECO:0000313" key="2">
    <source>
        <dbReference type="EMBL" id="VEN55141.1"/>
    </source>
</evidence>
<keyword evidence="3" id="KW-1185">Reference proteome</keyword>
<accession>A0A653D6E7</accession>
<dbReference type="OrthoDB" id="6744641at2759"/>
<proteinExistence type="predicted"/>
<evidence type="ECO:0000256" key="1">
    <source>
        <dbReference type="SAM" id="SignalP"/>
    </source>
</evidence>
<organism evidence="2 3">
    <name type="scientific">Callosobruchus maculatus</name>
    <name type="common">Southern cowpea weevil</name>
    <name type="synonym">Pulse bruchid</name>
    <dbReference type="NCBI Taxonomy" id="64391"/>
    <lineage>
        <taxon>Eukaryota</taxon>
        <taxon>Metazoa</taxon>
        <taxon>Ecdysozoa</taxon>
        <taxon>Arthropoda</taxon>
        <taxon>Hexapoda</taxon>
        <taxon>Insecta</taxon>
        <taxon>Pterygota</taxon>
        <taxon>Neoptera</taxon>
        <taxon>Endopterygota</taxon>
        <taxon>Coleoptera</taxon>
        <taxon>Polyphaga</taxon>
        <taxon>Cucujiformia</taxon>
        <taxon>Chrysomeloidea</taxon>
        <taxon>Chrysomelidae</taxon>
        <taxon>Bruchinae</taxon>
        <taxon>Bruchini</taxon>
        <taxon>Callosobruchus</taxon>
    </lineage>
</organism>